<dbReference type="SUPFAM" id="SSF117070">
    <property type="entry name" value="LEA14-like"/>
    <property type="match status" value="1"/>
</dbReference>
<dbReference type="PANTHER" id="PTHR31234">
    <property type="entry name" value="LATE EMBRYOGENESIS ABUNDANT (LEA) HYDROXYPROLINE-RICH GLYCOPROTEIN FAMILY"/>
    <property type="match status" value="1"/>
</dbReference>
<accession>A0AAF0E3E9</accession>
<keyword evidence="6" id="KW-1185">Reference proteome</keyword>
<dbReference type="AlphaFoldDB" id="A0AAF0E3E9"/>
<dbReference type="GO" id="GO:0016020">
    <property type="term" value="C:membrane"/>
    <property type="evidence" value="ECO:0007669"/>
    <property type="project" value="UniProtKB-SubCell"/>
</dbReference>
<evidence type="ECO:0000256" key="2">
    <source>
        <dbReference type="ARBA" id="ARBA00023136"/>
    </source>
</evidence>
<feature type="region of interest" description="Disordered" evidence="3">
    <location>
        <begin position="1"/>
        <end position="49"/>
    </location>
</feature>
<evidence type="ECO:0000313" key="5">
    <source>
        <dbReference type="EMBL" id="WFD04315.1"/>
    </source>
</evidence>
<proteinExistence type="predicted"/>
<comment type="subcellular location">
    <subcellularLocation>
        <location evidence="1">Membrane</location>
    </subcellularLocation>
</comment>
<sequence>MASRPLPAPPAQPAQPAQQQVGFTEAAHPAPLQPQSLHPQPVYSQPYRDSTFGDESFAHRSSYSFHDDKGMEGMGGYEQQAHGADPEDAYYPDVAYGPQSRGGGANGIWSYDDRRAFQRQSFLMKLLRLLAFILVMGIIIALAVVMLIVMFLRPPNIGLQNIRLPSSDDIKIQNEVISVTAYLDTVISNPNYISAQVNDLKAVAYDANARATSIGNCSVPHRTIQARQNTELTVPCDLLYDVQKDKDLSIIKDLVNRCGLVKGSSKQKLQILLDAHVTIQLLAFHIPISVSPTVNVDCPISRQQVKQALGKHADILKQLGLGDLRRSLPNALPDGVRRLAILAARAWQAPGAPDALVHDSL</sequence>
<reference evidence="5" key="1">
    <citation type="submission" date="2023-03" db="EMBL/GenBank/DDBJ databases">
        <title>Mating type loci evolution in Malassezia.</title>
        <authorList>
            <person name="Coelho M.A."/>
        </authorList>
    </citation>
    <scope>NUCLEOTIDE SEQUENCE</scope>
    <source>
        <strain evidence="5">CBS 7876</strain>
    </source>
</reference>
<name>A0AAF0E3E9_9BASI</name>
<feature type="transmembrane region" description="Helical" evidence="4">
    <location>
        <begin position="129"/>
        <end position="152"/>
    </location>
</feature>
<evidence type="ECO:0000256" key="4">
    <source>
        <dbReference type="SAM" id="Phobius"/>
    </source>
</evidence>
<gene>
    <name evidence="5" type="ORF">MOBT1_003022</name>
</gene>
<dbReference type="Gene3D" id="2.60.40.1820">
    <property type="match status" value="1"/>
</dbReference>
<dbReference type="Proteomes" id="UP001214603">
    <property type="component" value="Chromosome 8"/>
</dbReference>
<dbReference type="GO" id="GO:0098542">
    <property type="term" value="P:defense response to other organism"/>
    <property type="evidence" value="ECO:0007669"/>
    <property type="project" value="InterPro"/>
</dbReference>
<evidence type="ECO:0000256" key="3">
    <source>
        <dbReference type="SAM" id="MobiDB-lite"/>
    </source>
</evidence>
<organism evidence="5 6">
    <name type="scientific">Malassezia obtusa</name>
    <dbReference type="NCBI Taxonomy" id="76774"/>
    <lineage>
        <taxon>Eukaryota</taxon>
        <taxon>Fungi</taxon>
        <taxon>Dikarya</taxon>
        <taxon>Basidiomycota</taxon>
        <taxon>Ustilaginomycotina</taxon>
        <taxon>Malasseziomycetes</taxon>
        <taxon>Malasseziales</taxon>
        <taxon>Malasseziaceae</taxon>
        <taxon>Malassezia</taxon>
    </lineage>
</organism>
<keyword evidence="4" id="KW-0812">Transmembrane</keyword>
<keyword evidence="4" id="KW-1133">Transmembrane helix</keyword>
<dbReference type="EMBL" id="CP119941">
    <property type="protein sequence ID" value="WFD04315.1"/>
    <property type="molecule type" value="Genomic_DNA"/>
</dbReference>
<evidence type="ECO:0008006" key="7">
    <source>
        <dbReference type="Google" id="ProtNLM"/>
    </source>
</evidence>
<protein>
    <recommendedName>
        <fullName evidence="7">Late embryogenesis abundant protein LEA-2 subgroup domain-containing protein</fullName>
    </recommendedName>
</protein>
<dbReference type="InterPro" id="IPR044839">
    <property type="entry name" value="NDR1-like"/>
</dbReference>
<keyword evidence="2 4" id="KW-0472">Membrane</keyword>
<evidence type="ECO:0000256" key="1">
    <source>
        <dbReference type="ARBA" id="ARBA00004370"/>
    </source>
</evidence>
<evidence type="ECO:0000313" key="6">
    <source>
        <dbReference type="Proteomes" id="UP001214603"/>
    </source>
</evidence>
<dbReference type="PANTHER" id="PTHR31234:SF2">
    <property type="entry name" value="OS05G0199100 PROTEIN"/>
    <property type="match status" value="1"/>
</dbReference>
<feature type="compositionally biased region" description="Pro residues" evidence="3">
    <location>
        <begin position="1"/>
        <end position="13"/>
    </location>
</feature>